<protein>
    <submittedName>
        <fullName evidence="1">Uncharacterized protein</fullName>
    </submittedName>
</protein>
<organism evidence="1">
    <name type="scientific">marine sediment metagenome</name>
    <dbReference type="NCBI Taxonomy" id="412755"/>
    <lineage>
        <taxon>unclassified sequences</taxon>
        <taxon>metagenomes</taxon>
        <taxon>ecological metagenomes</taxon>
    </lineage>
</organism>
<reference evidence="1" key="1">
    <citation type="journal article" date="2014" name="Front. Microbiol.">
        <title>High frequency of phylogenetically diverse reductive dehalogenase-homologous genes in deep subseafloor sedimentary metagenomes.</title>
        <authorList>
            <person name="Kawai M."/>
            <person name="Futagami T."/>
            <person name="Toyoda A."/>
            <person name="Takaki Y."/>
            <person name="Nishi S."/>
            <person name="Hori S."/>
            <person name="Arai W."/>
            <person name="Tsubouchi T."/>
            <person name="Morono Y."/>
            <person name="Uchiyama I."/>
            <person name="Ito T."/>
            <person name="Fujiyama A."/>
            <person name="Inagaki F."/>
            <person name="Takami H."/>
        </authorList>
    </citation>
    <scope>NUCLEOTIDE SEQUENCE</scope>
    <source>
        <strain evidence="1">Expedition CK06-06</strain>
    </source>
</reference>
<name>X1F171_9ZZZZ</name>
<accession>X1F171</accession>
<comment type="caution">
    <text evidence="1">The sequence shown here is derived from an EMBL/GenBank/DDBJ whole genome shotgun (WGS) entry which is preliminary data.</text>
</comment>
<sequence>MNGLDGTLLSTDELAATLLVGIDVFRNERNQTTKYPRVVTGITIVGSTALRDFEIDLFAG</sequence>
<evidence type="ECO:0000313" key="1">
    <source>
        <dbReference type="EMBL" id="GAH26325.1"/>
    </source>
</evidence>
<gene>
    <name evidence="1" type="ORF">S03H2_05477</name>
</gene>
<proteinExistence type="predicted"/>
<dbReference type="EMBL" id="BARU01002288">
    <property type="protein sequence ID" value="GAH26325.1"/>
    <property type="molecule type" value="Genomic_DNA"/>
</dbReference>
<dbReference type="AlphaFoldDB" id="X1F171"/>
<feature type="non-terminal residue" evidence="1">
    <location>
        <position position="60"/>
    </location>
</feature>